<dbReference type="Proteomes" id="UP000494256">
    <property type="component" value="Unassembled WGS sequence"/>
</dbReference>
<evidence type="ECO:0000313" key="2">
    <source>
        <dbReference type="EMBL" id="CAB3229486.1"/>
    </source>
</evidence>
<reference evidence="2 3" key="1">
    <citation type="submission" date="2020-04" db="EMBL/GenBank/DDBJ databases">
        <authorList>
            <person name="Wallbank WR R."/>
            <person name="Pardo Diaz C."/>
            <person name="Kozak K."/>
            <person name="Martin S."/>
            <person name="Jiggins C."/>
            <person name="Moest M."/>
            <person name="Warren A I."/>
            <person name="Byers J.R.P. K."/>
            <person name="Montejo-Kovacevich G."/>
            <person name="Yen C E."/>
        </authorList>
    </citation>
    <scope>NUCLEOTIDE SEQUENCE [LARGE SCALE GENOMIC DNA]</scope>
</reference>
<sequence>MDETVRPLDVFLKFFDDDFFDLLVRQSNRYATVIIEKELTDHSRLNFWKSTNRDEMAIFLAILVALAEEKDYWRENGFLTLKYLQNLMTHNTFVLLKKLLHFTPTTIVQTTGNMTEDEIKLRKIQPVLDHLQRKFSTLYLPGRDIVIDESLLKWHGR</sequence>
<dbReference type="AlphaFoldDB" id="A0A8S0Z8Z5"/>
<proteinExistence type="predicted"/>
<dbReference type="EMBL" id="CADEBD010000286">
    <property type="protein sequence ID" value="CAB3229486.1"/>
    <property type="molecule type" value="Genomic_DNA"/>
</dbReference>
<evidence type="ECO:0000259" key="1">
    <source>
        <dbReference type="Pfam" id="PF13843"/>
    </source>
</evidence>
<name>A0A8S0Z8Z5_ARCPL</name>
<comment type="caution">
    <text evidence="2">The sequence shown here is derived from an EMBL/GenBank/DDBJ whole genome shotgun (WGS) entry which is preliminary data.</text>
</comment>
<accession>A0A8S0Z8Z5</accession>
<dbReference type="InterPro" id="IPR029526">
    <property type="entry name" value="PGBD"/>
</dbReference>
<dbReference type="Pfam" id="PF13843">
    <property type="entry name" value="DDE_Tnp_1_7"/>
    <property type="match status" value="1"/>
</dbReference>
<gene>
    <name evidence="2" type="ORF">APLA_LOCUS4102</name>
</gene>
<evidence type="ECO:0000313" key="3">
    <source>
        <dbReference type="Proteomes" id="UP000494256"/>
    </source>
</evidence>
<dbReference type="PANTHER" id="PTHR46599:SF3">
    <property type="entry name" value="PIGGYBAC TRANSPOSABLE ELEMENT-DERIVED PROTEIN 4"/>
    <property type="match status" value="1"/>
</dbReference>
<dbReference type="PANTHER" id="PTHR46599">
    <property type="entry name" value="PIGGYBAC TRANSPOSABLE ELEMENT-DERIVED PROTEIN 4"/>
    <property type="match status" value="1"/>
</dbReference>
<organism evidence="2 3">
    <name type="scientific">Arctia plantaginis</name>
    <name type="common">Wood tiger moth</name>
    <name type="synonym">Phalaena plantaginis</name>
    <dbReference type="NCBI Taxonomy" id="874455"/>
    <lineage>
        <taxon>Eukaryota</taxon>
        <taxon>Metazoa</taxon>
        <taxon>Ecdysozoa</taxon>
        <taxon>Arthropoda</taxon>
        <taxon>Hexapoda</taxon>
        <taxon>Insecta</taxon>
        <taxon>Pterygota</taxon>
        <taxon>Neoptera</taxon>
        <taxon>Endopterygota</taxon>
        <taxon>Lepidoptera</taxon>
        <taxon>Glossata</taxon>
        <taxon>Ditrysia</taxon>
        <taxon>Noctuoidea</taxon>
        <taxon>Erebidae</taxon>
        <taxon>Arctiinae</taxon>
        <taxon>Arctia</taxon>
    </lineage>
</organism>
<dbReference type="OrthoDB" id="7323052at2759"/>
<protein>
    <recommendedName>
        <fullName evidence="1">PiggyBac transposable element-derived protein domain-containing protein</fullName>
    </recommendedName>
</protein>
<feature type="domain" description="PiggyBac transposable element-derived protein" evidence="1">
    <location>
        <begin position="7"/>
        <end position="157"/>
    </location>
</feature>